<dbReference type="SUPFAM" id="SSF81301">
    <property type="entry name" value="Nucleotidyltransferase"/>
    <property type="match status" value="1"/>
</dbReference>
<name>A0A1G7P627_9SPHI</name>
<dbReference type="Proteomes" id="UP000199072">
    <property type="component" value="Unassembled WGS sequence"/>
</dbReference>
<protein>
    <submittedName>
        <fullName evidence="2">HEPN domain-containing protein</fullName>
    </submittedName>
</protein>
<dbReference type="InterPro" id="IPR052548">
    <property type="entry name" value="Type_VII_TA_antitoxin"/>
</dbReference>
<organism evidence="2 3">
    <name type="scientific">Mucilaginibacter pineti</name>
    <dbReference type="NCBI Taxonomy" id="1391627"/>
    <lineage>
        <taxon>Bacteria</taxon>
        <taxon>Pseudomonadati</taxon>
        <taxon>Bacteroidota</taxon>
        <taxon>Sphingobacteriia</taxon>
        <taxon>Sphingobacteriales</taxon>
        <taxon>Sphingobacteriaceae</taxon>
        <taxon>Mucilaginibacter</taxon>
    </lineage>
</organism>
<accession>A0A1G7P627</accession>
<dbReference type="Gene3D" id="3.30.460.10">
    <property type="entry name" value="Beta Polymerase, domain 2"/>
    <property type="match status" value="1"/>
</dbReference>
<dbReference type="Gene3D" id="1.20.120.330">
    <property type="entry name" value="Nucleotidyltransferases domain 2"/>
    <property type="match status" value="1"/>
</dbReference>
<evidence type="ECO:0000313" key="3">
    <source>
        <dbReference type="Proteomes" id="UP000199072"/>
    </source>
</evidence>
<gene>
    <name evidence="2" type="ORF">SAMN05216464_1347</name>
</gene>
<dbReference type="AlphaFoldDB" id="A0A1G7P627"/>
<dbReference type="InterPro" id="IPR041633">
    <property type="entry name" value="Polbeta"/>
</dbReference>
<dbReference type="OrthoDB" id="1321649at2"/>
<reference evidence="2 3" key="1">
    <citation type="submission" date="2016-10" db="EMBL/GenBank/DDBJ databases">
        <authorList>
            <person name="de Groot N.N."/>
        </authorList>
    </citation>
    <scope>NUCLEOTIDE SEQUENCE [LARGE SCALE GENOMIC DNA]</scope>
    <source>
        <strain evidence="2 3">47C3B</strain>
    </source>
</reference>
<sequence length="290" mass="34220">MNTSLTHLPEAKQKELAEILEVIKQEAKPVKIILYGSHARGDWVEDIYVEHRAVFSYISDYDFLVVIKKNGEKEYEIISKIVNRTKKYKNSVRPIVHDIDYVNYGLERGQYIFSDIIAEGVLLYDTNEYEFVKARPLTREEQKEDAEHYYNEWCESGIRLFEHTKSSFDLAIKKGFVLNEVVFFLHQTVEKFYAGIALVFKGYKPKTHSIEDFRTYTKYISEELYKVFCFPPDNKEEARLFDILQKSYIDARYKPNYKISKEDLEQLIKRVGNLEAIVVKLCNERIKSLS</sequence>
<dbReference type="PANTHER" id="PTHR33933">
    <property type="entry name" value="NUCLEOTIDYLTRANSFERASE"/>
    <property type="match status" value="1"/>
</dbReference>
<dbReference type="STRING" id="1391627.SAMN05216464_1347"/>
<evidence type="ECO:0000313" key="2">
    <source>
        <dbReference type="EMBL" id="SDF81049.1"/>
    </source>
</evidence>
<dbReference type="InterPro" id="IPR043519">
    <property type="entry name" value="NT_sf"/>
</dbReference>
<dbReference type="CDD" id="cd05403">
    <property type="entry name" value="NT_KNTase_like"/>
    <property type="match status" value="1"/>
</dbReference>
<dbReference type="RefSeq" id="WP_091157857.1">
    <property type="nucleotide sequence ID" value="NZ_FNAI01000034.1"/>
</dbReference>
<dbReference type="EMBL" id="FNAI01000034">
    <property type="protein sequence ID" value="SDF81049.1"/>
    <property type="molecule type" value="Genomic_DNA"/>
</dbReference>
<feature type="domain" description="HEPN" evidence="1">
    <location>
        <begin position="158"/>
        <end position="274"/>
    </location>
</feature>
<dbReference type="InterPro" id="IPR007842">
    <property type="entry name" value="HEPN_dom"/>
</dbReference>
<proteinExistence type="predicted"/>
<dbReference type="PROSITE" id="PS50910">
    <property type="entry name" value="HEPN"/>
    <property type="match status" value="1"/>
</dbReference>
<keyword evidence="3" id="KW-1185">Reference proteome</keyword>
<dbReference type="Pfam" id="PF18765">
    <property type="entry name" value="Polbeta"/>
    <property type="match status" value="1"/>
</dbReference>
<dbReference type="SMART" id="SM00748">
    <property type="entry name" value="HEPN"/>
    <property type="match status" value="1"/>
</dbReference>
<dbReference type="SUPFAM" id="SSF81593">
    <property type="entry name" value="Nucleotidyltransferase substrate binding subunit/domain"/>
    <property type="match status" value="1"/>
</dbReference>
<evidence type="ECO:0000259" key="1">
    <source>
        <dbReference type="PROSITE" id="PS50910"/>
    </source>
</evidence>
<dbReference type="PANTHER" id="PTHR33933:SF1">
    <property type="entry name" value="PROTEIN ADENYLYLTRANSFERASE MNTA-RELATED"/>
    <property type="match status" value="1"/>
</dbReference>
<dbReference type="Pfam" id="PF05168">
    <property type="entry name" value="HEPN"/>
    <property type="match status" value="1"/>
</dbReference>